<dbReference type="GO" id="GO:0051996">
    <property type="term" value="F:squalene synthase [NAD(P)H] activity"/>
    <property type="evidence" value="ECO:0007669"/>
    <property type="project" value="InterPro"/>
</dbReference>
<dbReference type="SUPFAM" id="SSF48576">
    <property type="entry name" value="Terpenoid synthases"/>
    <property type="match status" value="1"/>
</dbReference>
<organism evidence="3">
    <name type="scientific">uncultured Rubrobacteraceae bacterium</name>
    <dbReference type="NCBI Taxonomy" id="349277"/>
    <lineage>
        <taxon>Bacteria</taxon>
        <taxon>Bacillati</taxon>
        <taxon>Actinomycetota</taxon>
        <taxon>Rubrobacteria</taxon>
        <taxon>Rubrobacterales</taxon>
        <taxon>Rubrobacteraceae</taxon>
        <taxon>environmental samples</taxon>
    </lineage>
</organism>
<dbReference type="UniPathway" id="UPA00799"/>
<proteinExistence type="predicted"/>
<dbReference type="EC" id="2.5.1.32" evidence="3"/>
<evidence type="ECO:0000256" key="2">
    <source>
        <dbReference type="ARBA" id="ARBA00022679"/>
    </source>
</evidence>
<dbReference type="InterPro" id="IPR008949">
    <property type="entry name" value="Isoprenoid_synthase_dom_sf"/>
</dbReference>
<dbReference type="SFLD" id="SFLDG01212">
    <property type="entry name" value="Phytoene_synthase_like"/>
    <property type="match status" value="1"/>
</dbReference>
<dbReference type="PROSITE" id="PS01045">
    <property type="entry name" value="SQUALEN_PHYTOEN_SYN_2"/>
    <property type="match status" value="1"/>
</dbReference>
<evidence type="ECO:0000256" key="1">
    <source>
        <dbReference type="ARBA" id="ARBA00004684"/>
    </source>
</evidence>
<dbReference type="GO" id="GO:0016117">
    <property type="term" value="P:carotenoid biosynthetic process"/>
    <property type="evidence" value="ECO:0007669"/>
    <property type="project" value="UniProtKB-ARBA"/>
</dbReference>
<reference evidence="3" key="1">
    <citation type="submission" date="2020-02" db="EMBL/GenBank/DDBJ databases">
        <authorList>
            <person name="Meier V. D."/>
        </authorList>
    </citation>
    <scope>NUCLEOTIDE SEQUENCE</scope>
    <source>
        <strain evidence="3">AVDCRST_MAG80</strain>
    </source>
</reference>
<dbReference type="PANTHER" id="PTHR31480">
    <property type="entry name" value="BIFUNCTIONAL LYCOPENE CYCLASE/PHYTOENE SYNTHASE"/>
    <property type="match status" value="1"/>
</dbReference>
<gene>
    <name evidence="3" type="ORF">AVDCRST_MAG80-1335</name>
</gene>
<evidence type="ECO:0000313" key="3">
    <source>
        <dbReference type="EMBL" id="CAA9441052.1"/>
    </source>
</evidence>
<dbReference type="InterPro" id="IPR044843">
    <property type="entry name" value="Trans_IPPS_bact-type"/>
</dbReference>
<dbReference type="EMBL" id="CADCVC010000113">
    <property type="protein sequence ID" value="CAA9441052.1"/>
    <property type="molecule type" value="Genomic_DNA"/>
</dbReference>
<dbReference type="SFLD" id="SFLDS00005">
    <property type="entry name" value="Isoprenoid_Synthase_Type_I"/>
    <property type="match status" value="1"/>
</dbReference>
<keyword evidence="2 3" id="KW-0808">Transferase</keyword>
<accession>A0A6J4QLR3</accession>
<name>A0A6J4QLR3_9ACTN</name>
<dbReference type="CDD" id="cd00683">
    <property type="entry name" value="Trans_IPPS_HH"/>
    <property type="match status" value="1"/>
</dbReference>
<dbReference type="Pfam" id="PF00494">
    <property type="entry name" value="SQS_PSY"/>
    <property type="match status" value="1"/>
</dbReference>
<dbReference type="GO" id="GO:0004311">
    <property type="term" value="F:geranylgeranyl diphosphate synthase activity"/>
    <property type="evidence" value="ECO:0007669"/>
    <property type="project" value="InterPro"/>
</dbReference>
<protein>
    <submittedName>
        <fullName evidence="3">Phytoene synthase</fullName>
        <ecNumber evidence="3">2.5.1.32</ecNumber>
    </submittedName>
</protein>
<dbReference type="AlphaFoldDB" id="A0A6J4QLR3"/>
<dbReference type="InterPro" id="IPR019845">
    <property type="entry name" value="Squalene/phytoene_synthase_CS"/>
</dbReference>
<sequence>MRLDPVGEGPLAGEGLDLAGCYELCRRVQKGHSRTYYFSTSLFPEEVRPHVCALYAFMRYADEIVDNPGATSLDEQLAGLKLFEEETLAAAAGETVSNPVLRAFANTVLLRGVEPGLIEAFMRSMKMDTGVFRYPTYEDLEEYTYGSAAVVGLMMCRVIGATDEASNPHAEALGVAMQLTNFLRDVKEDWVRGRVYLPLEDLERFGYAEEELGRGVVDERFVELMRFEISRARRLYRVAGEGMRYIPRGRRYPVIVAGRLYEAILGRIEAQGYDVFAKRAQTSLPHKLRVAGTCALEDPKELVARVRGGHGKPGGIAIPG</sequence>
<dbReference type="Gene3D" id="1.10.600.10">
    <property type="entry name" value="Farnesyl Diphosphate Synthase"/>
    <property type="match status" value="1"/>
</dbReference>
<dbReference type="InterPro" id="IPR002060">
    <property type="entry name" value="Squ/phyt_synthse"/>
</dbReference>
<dbReference type="InterPro" id="IPR033904">
    <property type="entry name" value="Trans_IPPS_HH"/>
</dbReference>
<dbReference type="SFLD" id="SFLDG01018">
    <property type="entry name" value="Squalene/Phytoene_Synthase_Lik"/>
    <property type="match status" value="1"/>
</dbReference>
<comment type="pathway">
    <text evidence="1">Carotenoid biosynthesis; phytoene biosynthesis.</text>
</comment>